<evidence type="ECO:0000313" key="1">
    <source>
        <dbReference type="EMBL" id="KKO19456.1"/>
    </source>
</evidence>
<evidence type="ECO:0000313" key="2">
    <source>
        <dbReference type="Proteomes" id="UP000034954"/>
    </source>
</evidence>
<proteinExistence type="predicted"/>
<sequence length="172" mass="19655">MVKAPEKFLDEYLSRKKVLGGKAGAKSSVMPVRKVSAEELARLKINIQTLWGVYGTPEIREILAKEQEIRFLEIESEKASLSLMYREKGIFMEYEVNLGYRKELAGAQMYKQADMNLNRYFTHATGTDDLLRSANEALYILADVFIDKEIPETDIWNAIANGEQVRFSFMSA</sequence>
<dbReference type="AlphaFoldDB" id="A0A0M2UWV9"/>
<comment type="caution">
    <text evidence="1">The sequence shown here is derived from an EMBL/GenBank/DDBJ whole genome shotgun (WGS) entry which is preliminary data.</text>
</comment>
<name>A0A0M2UWV9_9BACT</name>
<dbReference type="Proteomes" id="UP000034954">
    <property type="component" value="Unassembled WGS sequence"/>
</dbReference>
<organism evidence="1 2">
    <name type="scientific">Candidatus Brocadia fulgida</name>
    <dbReference type="NCBI Taxonomy" id="380242"/>
    <lineage>
        <taxon>Bacteria</taxon>
        <taxon>Pseudomonadati</taxon>
        <taxon>Planctomycetota</taxon>
        <taxon>Candidatus Brocadiia</taxon>
        <taxon>Candidatus Brocadiales</taxon>
        <taxon>Candidatus Brocadiaceae</taxon>
        <taxon>Candidatus Brocadia</taxon>
    </lineage>
</organism>
<reference evidence="1 2" key="1">
    <citation type="journal article" date="2013" name="BMC Microbiol.">
        <title>Identification of the type II cytochrome c maturation pathway in anammox bacteria by comparative genomics.</title>
        <authorList>
            <person name="Ferousi C."/>
            <person name="Speth D.R."/>
            <person name="Reimann J."/>
            <person name="Op den Camp H.J."/>
            <person name="Allen J.W."/>
            <person name="Keltjens J.T."/>
            <person name="Jetten M.S."/>
        </authorList>
    </citation>
    <scope>NUCLEOTIDE SEQUENCE [LARGE SCALE GENOMIC DNA]</scope>
    <source>
        <strain evidence="1">RU1</strain>
    </source>
</reference>
<dbReference type="EMBL" id="LAQJ01000190">
    <property type="protein sequence ID" value="KKO19456.1"/>
    <property type="molecule type" value="Genomic_DNA"/>
</dbReference>
<protein>
    <submittedName>
        <fullName evidence="1">Uncharacterized protein</fullName>
    </submittedName>
</protein>
<keyword evidence="2" id="KW-1185">Reference proteome</keyword>
<accession>A0A0M2UWV9</accession>
<gene>
    <name evidence="1" type="ORF">BROFUL_01835</name>
</gene>